<dbReference type="InterPro" id="IPR027961">
    <property type="entry name" value="DUF4442"/>
</dbReference>
<keyword evidence="1" id="KW-0472">Membrane</keyword>
<dbReference type="Gene3D" id="3.10.129.10">
    <property type="entry name" value="Hotdog Thioesterase"/>
    <property type="match status" value="1"/>
</dbReference>
<comment type="caution">
    <text evidence="2">The sequence shown here is derived from an EMBL/GenBank/DDBJ whole genome shotgun (WGS) entry which is preliminary data.</text>
</comment>
<evidence type="ECO:0000313" key="3">
    <source>
        <dbReference type="Proteomes" id="UP000193560"/>
    </source>
</evidence>
<protein>
    <submittedName>
        <fullName evidence="2">Uncharacterized protein</fullName>
    </submittedName>
</protein>
<dbReference type="Pfam" id="PF14539">
    <property type="entry name" value="DUF4442"/>
    <property type="match status" value="1"/>
</dbReference>
<dbReference type="CDD" id="cd03443">
    <property type="entry name" value="PaaI_thioesterase"/>
    <property type="match status" value="1"/>
</dbReference>
<accession>A0A1X2HKM7</accession>
<dbReference type="Proteomes" id="UP000193560">
    <property type="component" value="Unassembled WGS sequence"/>
</dbReference>
<dbReference type="InterPro" id="IPR029069">
    <property type="entry name" value="HotDog_dom_sf"/>
</dbReference>
<feature type="transmembrane region" description="Helical" evidence="1">
    <location>
        <begin position="33"/>
        <end position="54"/>
    </location>
</feature>
<proteinExistence type="predicted"/>
<keyword evidence="3" id="KW-1185">Reference proteome</keyword>
<dbReference type="SUPFAM" id="SSF54637">
    <property type="entry name" value="Thioesterase/thiol ester dehydrase-isomerase"/>
    <property type="match status" value="1"/>
</dbReference>
<dbReference type="AlphaFoldDB" id="A0A1X2HKM7"/>
<evidence type="ECO:0000256" key="1">
    <source>
        <dbReference type="SAM" id="Phobius"/>
    </source>
</evidence>
<dbReference type="EMBL" id="MCGE01000058">
    <property type="protein sequence ID" value="ORY99823.1"/>
    <property type="molecule type" value="Genomic_DNA"/>
</dbReference>
<keyword evidence="1" id="KW-0812">Transmembrane</keyword>
<dbReference type="OrthoDB" id="10255641at2759"/>
<evidence type="ECO:0000313" key="2">
    <source>
        <dbReference type="EMBL" id="ORY99823.1"/>
    </source>
</evidence>
<sequence>MSSEQSILSKALYQHLQATIQLFQVALALEWTILTRFIVGVIVATCLSILYLVWTLRDSQQPLVVWEKLNKPLVTLFRPKLFAYLLSGVNPYAGSIDLRVSTFSKGFCTGIMRDRHRNRNPYKSIHATALATLAETIGGLALLSTLGTKDSAILVSMTMDFKKKARGLLTASSELTPSLVDDDEESNPTKTEVVIKDRLLDTVAVAHFEWDVQRNEA</sequence>
<gene>
    <name evidence="2" type="ORF">BCR42DRAFT_430006</name>
</gene>
<name>A0A1X2HKM7_9FUNG</name>
<organism evidence="2 3">
    <name type="scientific">Absidia repens</name>
    <dbReference type="NCBI Taxonomy" id="90262"/>
    <lineage>
        <taxon>Eukaryota</taxon>
        <taxon>Fungi</taxon>
        <taxon>Fungi incertae sedis</taxon>
        <taxon>Mucoromycota</taxon>
        <taxon>Mucoromycotina</taxon>
        <taxon>Mucoromycetes</taxon>
        <taxon>Mucorales</taxon>
        <taxon>Cunninghamellaceae</taxon>
        <taxon>Absidia</taxon>
    </lineage>
</organism>
<keyword evidence="1" id="KW-1133">Transmembrane helix</keyword>
<reference evidence="2 3" key="1">
    <citation type="submission" date="2016-07" db="EMBL/GenBank/DDBJ databases">
        <title>Pervasive Adenine N6-methylation of Active Genes in Fungi.</title>
        <authorList>
            <consortium name="DOE Joint Genome Institute"/>
            <person name="Mondo S.J."/>
            <person name="Dannebaum R.O."/>
            <person name="Kuo R.C."/>
            <person name="Labutti K."/>
            <person name="Haridas S."/>
            <person name="Kuo A."/>
            <person name="Salamov A."/>
            <person name="Ahrendt S.R."/>
            <person name="Lipzen A."/>
            <person name="Sullivan W."/>
            <person name="Andreopoulos W.B."/>
            <person name="Clum A."/>
            <person name="Lindquist E."/>
            <person name="Daum C."/>
            <person name="Ramamoorthy G.K."/>
            <person name="Gryganskyi A."/>
            <person name="Culley D."/>
            <person name="Magnuson J.K."/>
            <person name="James T.Y."/>
            <person name="O'Malley M.A."/>
            <person name="Stajich J.E."/>
            <person name="Spatafora J.W."/>
            <person name="Visel A."/>
            <person name="Grigoriev I.V."/>
        </authorList>
    </citation>
    <scope>NUCLEOTIDE SEQUENCE [LARGE SCALE GENOMIC DNA]</scope>
    <source>
        <strain evidence="2 3">NRRL 1336</strain>
    </source>
</reference>